<dbReference type="RefSeq" id="WP_182807605.1">
    <property type="nucleotide sequence ID" value="NZ_JACJFM010000004.1"/>
</dbReference>
<keyword evidence="2" id="KW-1185">Reference proteome</keyword>
<accession>A0A839IKT5</accession>
<dbReference type="AlphaFoldDB" id="A0A839IKT5"/>
<dbReference type="EMBL" id="JACJFM010000004">
    <property type="protein sequence ID" value="MBB1485815.1"/>
    <property type="molecule type" value="Genomic_DNA"/>
</dbReference>
<gene>
    <name evidence="1" type="ORF">H4O21_04210</name>
</gene>
<organism evidence="1 2">
    <name type="scientific">Oceanospirillum sediminis</name>
    <dbReference type="NCBI Taxonomy" id="2760088"/>
    <lineage>
        <taxon>Bacteria</taxon>
        <taxon>Pseudomonadati</taxon>
        <taxon>Pseudomonadota</taxon>
        <taxon>Gammaproteobacteria</taxon>
        <taxon>Oceanospirillales</taxon>
        <taxon>Oceanospirillaceae</taxon>
        <taxon>Oceanospirillum</taxon>
    </lineage>
</organism>
<protein>
    <submittedName>
        <fullName evidence="1">Uncharacterized protein</fullName>
    </submittedName>
</protein>
<comment type="caution">
    <text evidence="1">The sequence shown here is derived from an EMBL/GenBank/DDBJ whole genome shotgun (WGS) entry which is preliminary data.</text>
</comment>
<dbReference type="Proteomes" id="UP000565262">
    <property type="component" value="Unassembled WGS sequence"/>
</dbReference>
<sequence>MKPCFIITPIDSTDSEVRLRTDRLLEKVYTPTLTEFGFRPVISHQIIDTGSIHNQMFKHLIENELAIADLTGLNPNVLYEVGIRHSFRRKLILLMEEGTTLPFDLHSQRAIVYRSTDEGLRALRTTLTTAIKQTLYATHAENPVTQAIALGDISLPETAPSTFNLEKQQTENARFQLQLAISQSRASASANLSDGIFFFPPVRDDWPINQAVHFSAPFEHVAMIDSHIRQYRPKTCSKDSRNNYSKKYTVYVGDEFTRDKLTELLEKLCIDFELELIT</sequence>
<name>A0A839IKT5_9GAMM</name>
<evidence type="ECO:0000313" key="1">
    <source>
        <dbReference type="EMBL" id="MBB1485815.1"/>
    </source>
</evidence>
<reference evidence="1 2" key="1">
    <citation type="submission" date="2020-08" db="EMBL/GenBank/DDBJ databases">
        <title>Oceanospirillum sp. nov. isolated from marine sediment.</title>
        <authorList>
            <person name="Ji X."/>
        </authorList>
    </citation>
    <scope>NUCLEOTIDE SEQUENCE [LARGE SCALE GENOMIC DNA]</scope>
    <source>
        <strain evidence="1 2">D5</strain>
    </source>
</reference>
<evidence type="ECO:0000313" key="2">
    <source>
        <dbReference type="Proteomes" id="UP000565262"/>
    </source>
</evidence>
<proteinExistence type="predicted"/>